<name>A0A3B0XP89_9ZZZZ</name>
<organism evidence="2">
    <name type="scientific">hydrothermal vent metagenome</name>
    <dbReference type="NCBI Taxonomy" id="652676"/>
    <lineage>
        <taxon>unclassified sequences</taxon>
        <taxon>metagenomes</taxon>
        <taxon>ecological metagenomes</taxon>
    </lineage>
</organism>
<dbReference type="InterPro" id="IPR046888">
    <property type="entry name" value="pYEATS"/>
</dbReference>
<dbReference type="PROSITE" id="PS51037">
    <property type="entry name" value="YEATS"/>
    <property type="match status" value="1"/>
</dbReference>
<dbReference type="Gene3D" id="2.60.40.1970">
    <property type="entry name" value="YEATS domain"/>
    <property type="match status" value="1"/>
</dbReference>
<evidence type="ECO:0000313" key="2">
    <source>
        <dbReference type="EMBL" id="VAW57964.1"/>
    </source>
</evidence>
<sequence length="123" mass="14494">MKLKVAHEVVRGKHGKIKFRKFRKGGYDHYYIRLYLKGDNLADVSHVEYELHPTFSNRIRTVNSPAEDFSLYIWTWGEFDVAVSVYMKDGEKIQLNHSLEYSNMLPANENEYVDESPESYRGE</sequence>
<dbReference type="InterPro" id="IPR038704">
    <property type="entry name" value="YEAST_sf"/>
</dbReference>
<protein>
    <recommendedName>
        <fullName evidence="1">YEATS domain-containing protein</fullName>
    </recommendedName>
</protein>
<dbReference type="InterPro" id="IPR055129">
    <property type="entry name" value="YEATS_dom"/>
</dbReference>
<accession>A0A3B0XP89</accession>
<dbReference type="EMBL" id="UOFG01000007">
    <property type="protein sequence ID" value="VAW57964.1"/>
    <property type="molecule type" value="Genomic_DNA"/>
</dbReference>
<gene>
    <name evidence="2" type="ORF">MNBD_GAMMA11-1455</name>
</gene>
<reference evidence="2" key="1">
    <citation type="submission" date="2018-06" db="EMBL/GenBank/DDBJ databases">
        <authorList>
            <person name="Zhirakovskaya E."/>
        </authorList>
    </citation>
    <scope>NUCLEOTIDE SEQUENCE</scope>
</reference>
<evidence type="ECO:0000259" key="1">
    <source>
        <dbReference type="PROSITE" id="PS51037"/>
    </source>
</evidence>
<proteinExistence type="predicted"/>
<feature type="domain" description="YEATS" evidence="1">
    <location>
        <begin position="1"/>
        <end position="123"/>
    </location>
</feature>
<dbReference type="AlphaFoldDB" id="A0A3B0XP89"/>
<dbReference type="Pfam" id="PF20305">
    <property type="entry name" value="pYEATS"/>
    <property type="match status" value="1"/>
</dbReference>